<feature type="active site" description="Proton acceptor" evidence="1">
    <location>
        <position position="196"/>
    </location>
</feature>
<dbReference type="EMBL" id="CP013652">
    <property type="protein sequence ID" value="ALS25169.1"/>
    <property type="molecule type" value="Genomic_DNA"/>
</dbReference>
<organism evidence="4 5">
    <name type="scientific">Paenibacillus naphthalenovorans</name>
    <dbReference type="NCBI Taxonomy" id="162209"/>
    <lineage>
        <taxon>Bacteria</taxon>
        <taxon>Bacillati</taxon>
        <taxon>Bacillota</taxon>
        <taxon>Bacilli</taxon>
        <taxon>Bacillales</taxon>
        <taxon>Paenibacillaceae</taxon>
        <taxon>Paenibacillus</taxon>
    </lineage>
</organism>
<dbReference type="InterPro" id="IPR000653">
    <property type="entry name" value="DegT/StrS_aminotransferase"/>
</dbReference>
<dbReference type="OrthoDB" id="9810913at2"/>
<dbReference type="PATRIC" id="fig|162209.4.peg.5183"/>
<evidence type="ECO:0000256" key="3">
    <source>
        <dbReference type="RuleBase" id="RU004508"/>
    </source>
</evidence>
<dbReference type="GO" id="GO:0030170">
    <property type="term" value="F:pyridoxal phosphate binding"/>
    <property type="evidence" value="ECO:0007669"/>
    <property type="project" value="TreeGrafter"/>
</dbReference>
<dbReference type="Pfam" id="PF01041">
    <property type="entry name" value="DegT_DnrJ_EryC1"/>
    <property type="match status" value="1"/>
</dbReference>
<evidence type="ECO:0000256" key="2">
    <source>
        <dbReference type="PIRSR" id="PIRSR000390-2"/>
    </source>
</evidence>
<dbReference type="Proteomes" id="UP000061660">
    <property type="component" value="Chromosome"/>
</dbReference>
<dbReference type="GO" id="GO:0008483">
    <property type="term" value="F:transaminase activity"/>
    <property type="evidence" value="ECO:0007669"/>
    <property type="project" value="UniProtKB-KW"/>
</dbReference>
<dbReference type="Gene3D" id="3.40.640.10">
    <property type="entry name" value="Type I PLP-dependent aspartate aminotransferase-like (Major domain)"/>
    <property type="match status" value="1"/>
</dbReference>
<evidence type="ECO:0000313" key="5">
    <source>
        <dbReference type="Proteomes" id="UP000061660"/>
    </source>
</evidence>
<keyword evidence="5" id="KW-1185">Reference proteome</keyword>
<evidence type="ECO:0000313" key="4">
    <source>
        <dbReference type="EMBL" id="ALS25169.1"/>
    </source>
</evidence>
<evidence type="ECO:0000256" key="1">
    <source>
        <dbReference type="PIRSR" id="PIRSR000390-1"/>
    </source>
</evidence>
<keyword evidence="2 3" id="KW-0663">Pyridoxal phosphate</keyword>
<accession>A0A0U2UTA3</accession>
<sequence length="396" mass="43363">MVKLAIDGGSPVRKKPFPEWPIYDQLEEKLLLEVLHSGKWGGATRSKLPEAERLFAELHDAKYAVTVVNGTVAIAIALQAAGVRAGDEVIVPPYTFFATAAAPLLFGAIPVFADVEEQTLLIDPDQVEALITPRTKAIVPVHIGGAPANMTRLKAIAEKHGLRIIEDSAQAAGARWNGTGVGAIGDLGTFSFQSSKNINSGEGGMILTNNEALADQAWSLVNAGRIRDGAWYQHEVIGWNLRMTEFQAALLIGQLSRLEQQMAVREKNARLLNELLQDVDGVSPLATDPQVTRHAYHLYIFKLHKDLADKLNKSDVCRMLNAEGIPVHEGYVALNQNRAISEEIRKRTGQARRDSCPVAERACEKEALWLPQNVLLGDEQDMHDIAQAIRKVVQSV</sequence>
<reference evidence="4 5" key="2">
    <citation type="journal article" date="2016" name="Genome Announc.">
        <title>Complete Genome Sequences of Two Interactive Moderate Thermophiles, Paenibacillus napthalenovorans 32O-Y and Paenibacillus sp. 32O-W.</title>
        <authorList>
            <person name="Butler R.R.III."/>
            <person name="Wang J."/>
            <person name="Stark B.C."/>
            <person name="Pombert J.F."/>
        </authorList>
    </citation>
    <scope>NUCLEOTIDE SEQUENCE [LARGE SCALE GENOMIC DNA]</scope>
    <source>
        <strain evidence="4 5">32O-Y</strain>
    </source>
</reference>
<dbReference type="InterPro" id="IPR015424">
    <property type="entry name" value="PyrdxlP-dep_Trfase"/>
</dbReference>
<dbReference type="RefSeq" id="WP_062410594.1">
    <property type="nucleotide sequence ID" value="NZ_CP013652.1"/>
</dbReference>
<dbReference type="PANTHER" id="PTHR30244">
    <property type="entry name" value="TRANSAMINASE"/>
    <property type="match status" value="1"/>
</dbReference>
<dbReference type="InterPro" id="IPR015421">
    <property type="entry name" value="PyrdxlP-dep_Trfase_major"/>
</dbReference>
<dbReference type="PIRSF" id="PIRSF000390">
    <property type="entry name" value="PLP_StrS"/>
    <property type="match status" value="1"/>
</dbReference>
<dbReference type="KEGG" id="pnp:IJ22_49070"/>
<keyword evidence="4" id="KW-0032">Aminotransferase</keyword>
<dbReference type="SUPFAM" id="SSF53383">
    <property type="entry name" value="PLP-dependent transferases"/>
    <property type="match status" value="1"/>
</dbReference>
<proteinExistence type="inferred from homology"/>
<comment type="similarity">
    <text evidence="3">Belongs to the DegT/DnrJ/EryC1 family.</text>
</comment>
<dbReference type="InterPro" id="IPR015422">
    <property type="entry name" value="PyrdxlP-dep_Trfase_small"/>
</dbReference>
<dbReference type="STRING" id="162209.IJ22_49070"/>
<protein>
    <submittedName>
        <fullName evidence="4">Aminotransferase DegT</fullName>
    </submittedName>
</protein>
<reference evidence="5" key="1">
    <citation type="submission" date="2015-12" db="EMBL/GenBank/DDBJ databases">
        <title>Complete genome sequences of two moderately thermophilic Paenibacillus species.</title>
        <authorList>
            <person name="Butler R.III."/>
            <person name="Wang J."/>
            <person name="Stark B.C."/>
            <person name="Pombert J.-F."/>
        </authorList>
    </citation>
    <scope>NUCLEOTIDE SEQUENCE [LARGE SCALE GENOMIC DNA]</scope>
    <source>
        <strain evidence="5">32O-Y</strain>
    </source>
</reference>
<dbReference type="AlphaFoldDB" id="A0A0U2UTA3"/>
<keyword evidence="4" id="KW-0808">Transferase</keyword>
<name>A0A0U2UTA3_9BACL</name>
<feature type="modified residue" description="N6-(pyridoxal phosphate)lysine" evidence="2">
    <location>
        <position position="196"/>
    </location>
</feature>
<dbReference type="PANTHER" id="PTHR30244:SF34">
    <property type="entry name" value="DTDP-4-AMINO-4,6-DIDEOXYGALACTOSE TRANSAMINASE"/>
    <property type="match status" value="1"/>
</dbReference>
<dbReference type="CDD" id="cd00616">
    <property type="entry name" value="AHBA_syn"/>
    <property type="match status" value="1"/>
</dbReference>
<gene>
    <name evidence="4" type="ORF">IJ22_49070</name>
</gene>
<dbReference type="GO" id="GO:0000271">
    <property type="term" value="P:polysaccharide biosynthetic process"/>
    <property type="evidence" value="ECO:0007669"/>
    <property type="project" value="TreeGrafter"/>
</dbReference>
<dbReference type="Gene3D" id="3.90.1150.10">
    <property type="entry name" value="Aspartate Aminotransferase, domain 1"/>
    <property type="match status" value="1"/>
</dbReference>